<dbReference type="EMBL" id="GL349477">
    <property type="protein sequence ID" value="KNC53015.1"/>
    <property type="molecule type" value="Genomic_DNA"/>
</dbReference>
<dbReference type="Pfam" id="PF04379">
    <property type="entry name" value="DUF525"/>
    <property type="match status" value="1"/>
</dbReference>
<dbReference type="RefSeq" id="XP_013754901.1">
    <property type="nucleotide sequence ID" value="XM_013899447.1"/>
</dbReference>
<proteinExistence type="predicted"/>
<accession>A0A0L0DL73</accession>
<dbReference type="Gene3D" id="2.60.40.1470">
    <property type="entry name" value="ApaG domain"/>
    <property type="match status" value="1"/>
</dbReference>
<evidence type="ECO:0000259" key="2">
    <source>
        <dbReference type="PROSITE" id="PS51087"/>
    </source>
</evidence>
<organism evidence="3 4">
    <name type="scientific">Thecamonas trahens ATCC 50062</name>
    <dbReference type="NCBI Taxonomy" id="461836"/>
    <lineage>
        <taxon>Eukaryota</taxon>
        <taxon>Apusozoa</taxon>
        <taxon>Apusomonadida</taxon>
        <taxon>Apusomonadidae</taxon>
        <taxon>Thecamonas</taxon>
    </lineage>
</organism>
<dbReference type="SUPFAM" id="SSF110069">
    <property type="entry name" value="ApaG-like"/>
    <property type="match status" value="1"/>
</dbReference>
<dbReference type="SMART" id="SM00256">
    <property type="entry name" value="FBOX"/>
    <property type="match status" value="1"/>
</dbReference>
<dbReference type="AlphaFoldDB" id="A0A0L0DL73"/>
<dbReference type="PANTHER" id="PTHR47463">
    <property type="entry name" value="F-BOX PROTEIN SKIP16"/>
    <property type="match status" value="1"/>
</dbReference>
<gene>
    <name evidence="3" type="ORF">AMSG_09196</name>
</gene>
<protein>
    <recommendedName>
        <fullName evidence="5">F-box domain-containing protein</fullName>
    </recommendedName>
</protein>
<sequence length="423" mass="45649">MSASSSPHSALESCSVFDELPTELGVLIFSYLSASELASMAAVSHRFRSWAKDDLLWRKLCAADWGCQPHAHLDQVLPPESEPVGCWKEVYHGWVMFFDGIPMEYAQEMGRVLRRLVAAADAAVPGIADTILPPLSRDASRAEWDVLGVSPPMSIRALYSWLGGQNLGRDVKRALEMCLLAASDQLYPVDIGSGVGVGFAASTVGGDMRLYAVDPEGMLVRVCSSGLMPMVSQVGDDREDPLLCWLRTYAERLESGVFGADELFSAGELGPGASPLVAISHFPQSGAGYYEATTRGITVGAAPALVGDSEWAYRITVFEADGGAELPKAQLTTRRWVIDGEDGEHDEVEGPGVIGLYPVVEASVGPSRAKPFRYVSRTLLTESERGTMGGAFKFVPGTIDEPAGEPFWVHVPTFELRVDDVLF</sequence>
<dbReference type="PROSITE" id="PS51087">
    <property type="entry name" value="APAG"/>
    <property type="match status" value="1"/>
</dbReference>
<feature type="domain" description="F-box" evidence="1">
    <location>
        <begin position="14"/>
        <end position="60"/>
    </location>
</feature>
<evidence type="ECO:0000259" key="1">
    <source>
        <dbReference type="PROSITE" id="PS50181"/>
    </source>
</evidence>
<evidence type="ECO:0000313" key="4">
    <source>
        <dbReference type="Proteomes" id="UP000054408"/>
    </source>
</evidence>
<dbReference type="eggNOG" id="KOG4408">
    <property type="taxonomic scope" value="Eukaryota"/>
</dbReference>
<reference evidence="3 4" key="1">
    <citation type="submission" date="2010-05" db="EMBL/GenBank/DDBJ databases">
        <title>The Genome Sequence of Thecamonas trahens ATCC 50062.</title>
        <authorList>
            <consortium name="The Broad Institute Genome Sequencing Platform"/>
            <person name="Russ C."/>
            <person name="Cuomo C."/>
            <person name="Shea T."/>
            <person name="Young S.K."/>
            <person name="Zeng Q."/>
            <person name="Koehrsen M."/>
            <person name="Haas B."/>
            <person name="Borodovsky M."/>
            <person name="Guigo R."/>
            <person name="Alvarado L."/>
            <person name="Berlin A."/>
            <person name="Bochicchio J."/>
            <person name="Borenstein D."/>
            <person name="Chapman S."/>
            <person name="Chen Z."/>
            <person name="Freedman E."/>
            <person name="Gellesch M."/>
            <person name="Goldberg J."/>
            <person name="Griggs A."/>
            <person name="Gujja S."/>
            <person name="Heilman E."/>
            <person name="Heiman D."/>
            <person name="Hepburn T."/>
            <person name="Howarth C."/>
            <person name="Jen D."/>
            <person name="Larson L."/>
            <person name="Mehta T."/>
            <person name="Park D."/>
            <person name="Pearson M."/>
            <person name="Roberts A."/>
            <person name="Saif S."/>
            <person name="Shenoy N."/>
            <person name="Sisk P."/>
            <person name="Stolte C."/>
            <person name="Sykes S."/>
            <person name="Thomson T."/>
            <person name="Walk T."/>
            <person name="White J."/>
            <person name="Yandava C."/>
            <person name="Burger G."/>
            <person name="Gray M.W."/>
            <person name="Holland P.W.H."/>
            <person name="King N."/>
            <person name="Lang F.B.F."/>
            <person name="Roger A.J."/>
            <person name="Ruiz-Trillo I."/>
            <person name="Lander E."/>
            <person name="Nusbaum C."/>
        </authorList>
    </citation>
    <scope>NUCLEOTIDE SEQUENCE [LARGE SCALE GENOMIC DNA]</scope>
    <source>
        <strain evidence="3 4">ATCC 50062</strain>
    </source>
</reference>
<dbReference type="PROSITE" id="PS50181">
    <property type="entry name" value="FBOX"/>
    <property type="match status" value="1"/>
</dbReference>
<dbReference type="SUPFAM" id="SSF81383">
    <property type="entry name" value="F-box domain"/>
    <property type="match status" value="1"/>
</dbReference>
<dbReference type="STRING" id="461836.A0A0L0DL73"/>
<evidence type="ECO:0000313" key="3">
    <source>
        <dbReference type="EMBL" id="KNC53015.1"/>
    </source>
</evidence>
<name>A0A0L0DL73_THETB</name>
<evidence type="ECO:0008006" key="5">
    <source>
        <dbReference type="Google" id="ProtNLM"/>
    </source>
</evidence>
<dbReference type="InterPro" id="IPR036767">
    <property type="entry name" value="ApaG_sf"/>
</dbReference>
<dbReference type="Gene3D" id="1.20.1280.50">
    <property type="match status" value="1"/>
</dbReference>
<dbReference type="GeneID" id="25567703"/>
<dbReference type="InterPro" id="IPR007474">
    <property type="entry name" value="ApaG_domain"/>
</dbReference>
<keyword evidence="4" id="KW-1185">Reference proteome</keyword>
<dbReference type="OrthoDB" id="2305498at2759"/>
<dbReference type="Proteomes" id="UP000054408">
    <property type="component" value="Unassembled WGS sequence"/>
</dbReference>
<dbReference type="InterPro" id="IPR036047">
    <property type="entry name" value="F-box-like_dom_sf"/>
</dbReference>
<dbReference type="InterPro" id="IPR001810">
    <property type="entry name" value="F-box_dom"/>
</dbReference>
<dbReference type="Pfam" id="PF12937">
    <property type="entry name" value="F-box-like"/>
    <property type="match status" value="1"/>
</dbReference>
<feature type="domain" description="ApaG" evidence="2">
    <location>
        <begin position="291"/>
        <end position="423"/>
    </location>
</feature>
<dbReference type="PANTHER" id="PTHR47463:SF2">
    <property type="entry name" value="F-BOX PROTEIN SKIP16"/>
    <property type="match status" value="1"/>
</dbReference>